<protein>
    <submittedName>
        <fullName evidence="2">Uncharacterized protein</fullName>
    </submittedName>
</protein>
<dbReference type="EMBL" id="BMIV01000025">
    <property type="protein sequence ID" value="GGF79745.1"/>
    <property type="molecule type" value="Genomic_DNA"/>
</dbReference>
<gene>
    <name evidence="2" type="ORF">GCM10011402_35450</name>
</gene>
<evidence type="ECO:0000313" key="3">
    <source>
        <dbReference type="Proteomes" id="UP000640509"/>
    </source>
</evidence>
<keyword evidence="1" id="KW-1133">Transmembrane helix</keyword>
<proteinExistence type="predicted"/>
<name>A0ABQ1VM35_9RHOB</name>
<accession>A0ABQ1VM35</accession>
<comment type="caution">
    <text evidence="2">The sequence shown here is derived from an EMBL/GenBank/DDBJ whole genome shotgun (WGS) entry which is preliminary data.</text>
</comment>
<keyword evidence="1" id="KW-0472">Membrane</keyword>
<keyword evidence="3" id="KW-1185">Reference proteome</keyword>
<dbReference type="Proteomes" id="UP000640509">
    <property type="component" value="Unassembled WGS sequence"/>
</dbReference>
<evidence type="ECO:0000256" key="1">
    <source>
        <dbReference type="SAM" id="Phobius"/>
    </source>
</evidence>
<keyword evidence="1" id="KW-0812">Transmembrane</keyword>
<reference evidence="3" key="1">
    <citation type="journal article" date="2019" name="Int. J. Syst. Evol. Microbiol.">
        <title>The Global Catalogue of Microorganisms (GCM) 10K type strain sequencing project: providing services to taxonomists for standard genome sequencing and annotation.</title>
        <authorList>
            <consortium name="The Broad Institute Genomics Platform"/>
            <consortium name="The Broad Institute Genome Sequencing Center for Infectious Disease"/>
            <person name="Wu L."/>
            <person name="Ma J."/>
        </authorList>
    </citation>
    <scope>NUCLEOTIDE SEQUENCE [LARGE SCALE GENOMIC DNA]</scope>
    <source>
        <strain evidence="3">CGMCC 1.15419</strain>
    </source>
</reference>
<organism evidence="2 3">
    <name type="scientific">Paracoccus acridae</name>
    <dbReference type="NCBI Taxonomy" id="1795310"/>
    <lineage>
        <taxon>Bacteria</taxon>
        <taxon>Pseudomonadati</taxon>
        <taxon>Pseudomonadota</taxon>
        <taxon>Alphaproteobacteria</taxon>
        <taxon>Rhodobacterales</taxon>
        <taxon>Paracoccaceae</taxon>
        <taxon>Paracoccus</taxon>
    </lineage>
</organism>
<feature type="transmembrane region" description="Helical" evidence="1">
    <location>
        <begin position="42"/>
        <end position="61"/>
    </location>
</feature>
<sequence>MQQQRVTRLDKEDGEQGSNRARVHLRAGRIEASAEVDITSTGLLAIGALVSMILLSVPPIVRAAKGR</sequence>
<evidence type="ECO:0000313" key="2">
    <source>
        <dbReference type="EMBL" id="GGF79745.1"/>
    </source>
</evidence>